<dbReference type="Proteomes" id="UP000250140">
    <property type="component" value="Unassembled WGS sequence"/>
</dbReference>
<protein>
    <submittedName>
        <fullName evidence="5">Putative short chain dehydrogenase/ reductase</fullName>
    </submittedName>
</protein>
<evidence type="ECO:0000256" key="3">
    <source>
        <dbReference type="ARBA" id="ARBA00023002"/>
    </source>
</evidence>
<dbReference type="OrthoDB" id="37659at2759"/>
<dbReference type="InterPro" id="IPR002347">
    <property type="entry name" value="SDR_fam"/>
</dbReference>
<keyword evidence="2" id="KW-0521">NADP</keyword>
<dbReference type="AlphaFoldDB" id="A0A8E2JQQ6"/>
<dbReference type="InterPro" id="IPR020904">
    <property type="entry name" value="Sc_DH/Rdtase_CS"/>
</dbReference>
<comment type="similarity">
    <text evidence="1 4">Belongs to the short-chain dehydrogenases/reductases (SDR) family.</text>
</comment>
<dbReference type="PRINTS" id="PR00081">
    <property type="entry name" value="GDHRDH"/>
</dbReference>
<dbReference type="GO" id="GO:0016491">
    <property type="term" value="F:oxidoreductase activity"/>
    <property type="evidence" value="ECO:0007669"/>
    <property type="project" value="UniProtKB-KW"/>
</dbReference>
<proteinExistence type="inferred from homology"/>
<dbReference type="Gene3D" id="3.40.50.720">
    <property type="entry name" value="NAD(P)-binding Rossmann-like Domain"/>
    <property type="match status" value="1"/>
</dbReference>
<dbReference type="PROSITE" id="PS00061">
    <property type="entry name" value="ADH_SHORT"/>
    <property type="match status" value="1"/>
</dbReference>
<keyword evidence="6" id="KW-1185">Reference proteome</keyword>
<dbReference type="PRINTS" id="PR00080">
    <property type="entry name" value="SDRFAMILY"/>
</dbReference>
<evidence type="ECO:0000313" key="6">
    <source>
        <dbReference type="Proteomes" id="UP000250140"/>
    </source>
</evidence>
<dbReference type="Pfam" id="PF00106">
    <property type="entry name" value="adh_short"/>
    <property type="match status" value="1"/>
</dbReference>
<sequence>MTSLNIREDDIPGLDGKVAIITGTWYSGGSSGIGLATARILLSRGAKVYVLDVNPIDDSDVGDAEINDATDTRVDSNGSIEYIRCNITDWASLRQAFLSVGHIDIAIANAGVSEECDYFADTFDADGRLEEPVYAVLDVNYRAVLNFVKLSLSAFRRQGQAGGSLVIVSSATAYSPEQSLPVYSATKLALVGLIRALRPSIHLYGATINGVAPAATITKLLPADLAKPIMAAGAPVSNARHVGLAVAFSAVASQARRVEGYGRDTEEQILSAGRWNGRVILTLGDRWTELEEPLAGLRSQWFGEWNTEMTGFQQKLTDMRPGHQEGSPA</sequence>
<accession>A0A8E2JQQ6</accession>
<reference evidence="5 6" key="1">
    <citation type="journal article" date="2016" name="Nat. Commun.">
        <title>Ectomycorrhizal ecology is imprinted in the genome of the dominant symbiotic fungus Cenococcum geophilum.</title>
        <authorList>
            <consortium name="DOE Joint Genome Institute"/>
            <person name="Peter M."/>
            <person name="Kohler A."/>
            <person name="Ohm R.A."/>
            <person name="Kuo A."/>
            <person name="Krutzmann J."/>
            <person name="Morin E."/>
            <person name="Arend M."/>
            <person name="Barry K.W."/>
            <person name="Binder M."/>
            <person name="Choi C."/>
            <person name="Clum A."/>
            <person name="Copeland A."/>
            <person name="Grisel N."/>
            <person name="Haridas S."/>
            <person name="Kipfer T."/>
            <person name="LaButti K."/>
            <person name="Lindquist E."/>
            <person name="Lipzen A."/>
            <person name="Maire R."/>
            <person name="Meier B."/>
            <person name="Mihaltcheva S."/>
            <person name="Molinier V."/>
            <person name="Murat C."/>
            <person name="Poggeler S."/>
            <person name="Quandt C.A."/>
            <person name="Sperisen C."/>
            <person name="Tritt A."/>
            <person name="Tisserant E."/>
            <person name="Crous P.W."/>
            <person name="Henrissat B."/>
            <person name="Nehls U."/>
            <person name="Egli S."/>
            <person name="Spatafora J.W."/>
            <person name="Grigoriev I.V."/>
            <person name="Martin F.M."/>
        </authorList>
    </citation>
    <scope>NUCLEOTIDE SEQUENCE [LARGE SCALE GENOMIC DNA]</scope>
    <source>
        <strain evidence="5 6">CBS 207.34</strain>
    </source>
</reference>
<evidence type="ECO:0000313" key="5">
    <source>
        <dbReference type="EMBL" id="OCL05912.1"/>
    </source>
</evidence>
<evidence type="ECO:0000256" key="4">
    <source>
        <dbReference type="RuleBase" id="RU000363"/>
    </source>
</evidence>
<evidence type="ECO:0000256" key="2">
    <source>
        <dbReference type="ARBA" id="ARBA00022857"/>
    </source>
</evidence>
<dbReference type="InterPro" id="IPR036291">
    <property type="entry name" value="NAD(P)-bd_dom_sf"/>
</dbReference>
<organism evidence="5 6">
    <name type="scientific">Glonium stellatum</name>
    <dbReference type="NCBI Taxonomy" id="574774"/>
    <lineage>
        <taxon>Eukaryota</taxon>
        <taxon>Fungi</taxon>
        <taxon>Dikarya</taxon>
        <taxon>Ascomycota</taxon>
        <taxon>Pezizomycotina</taxon>
        <taxon>Dothideomycetes</taxon>
        <taxon>Pleosporomycetidae</taxon>
        <taxon>Gloniales</taxon>
        <taxon>Gloniaceae</taxon>
        <taxon>Glonium</taxon>
    </lineage>
</organism>
<gene>
    <name evidence="5" type="ORF">AOQ84DRAFT_344095</name>
</gene>
<evidence type="ECO:0000256" key="1">
    <source>
        <dbReference type="ARBA" id="ARBA00006484"/>
    </source>
</evidence>
<dbReference type="PANTHER" id="PTHR43180">
    <property type="entry name" value="3-OXOACYL-(ACYL-CARRIER-PROTEIN) REDUCTASE (AFU_ORTHOLOGUE AFUA_6G11210)"/>
    <property type="match status" value="1"/>
</dbReference>
<keyword evidence="3" id="KW-0560">Oxidoreductase</keyword>
<dbReference type="PANTHER" id="PTHR43180:SF80">
    <property type="entry name" value="NAD(P)-BINDING PROTEIN"/>
    <property type="match status" value="1"/>
</dbReference>
<name>A0A8E2JQQ6_9PEZI</name>
<dbReference type="EMBL" id="KV750176">
    <property type="protein sequence ID" value="OCL05912.1"/>
    <property type="molecule type" value="Genomic_DNA"/>
</dbReference>
<dbReference type="SUPFAM" id="SSF51735">
    <property type="entry name" value="NAD(P)-binding Rossmann-fold domains"/>
    <property type="match status" value="1"/>
</dbReference>